<gene>
    <name evidence="14" type="ORF">WA026_002207</name>
</gene>
<evidence type="ECO:0000259" key="13">
    <source>
        <dbReference type="PROSITE" id="PS51119"/>
    </source>
</evidence>
<dbReference type="Proteomes" id="UP001431783">
    <property type="component" value="Unassembled WGS sequence"/>
</dbReference>
<dbReference type="GO" id="GO:0008270">
    <property type="term" value="F:zinc ion binding"/>
    <property type="evidence" value="ECO:0007669"/>
    <property type="project" value="UniProtKB-KW"/>
</dbReference>
<evidence type="ECO:0000256" key="4">
    <source>
        <dbReference type="ARBA" id="ARBA00022771"/>
    </source>
</evidence>
<evidence type="ECO:0000313" key="15">
    <source>
        <dbReference type="Proteomes" id="UP001431783"/>
    </source>
</evidence>
<evidence type="ECO:0000256" key="5">
    <source>
        <dbReference type="ARBA" id="ARBA00022833"/>
    </source>
</evidence>
<evidence type="ECO:0000256" key="6">
    <source>
        <dbReference type="ARBA" id="ARBA00023015"/>
    </source>
</evidence>
<evidence type="ECO:0000256" key="9">
    <source>
        <dbReference type="PROSITE-ProRule" id="PRU00134"/>
    </source>
</evidence>
<dbReference type="InterPro" id="IPR002893">
    <property type="entry name" value="Znf_MYND"/>
</dbReference>
<evidence type="ECO:0000256" key="1">
    <source>
        <dbReference type="ARBA" id="ARBA00004123"/>
    </source>
</evidence>
<dbReference type="GO" id="GO:0006351">
    <property type="term" value="P:DNA-templated transcription"/>
    <property type="evidence" value="ECO:0007669"/>
    <property type="project" value="InterPro"/>
</dbReference>
<dbReference type="FunFam" id="1.20.120.1110:FF:000001">
    <property type="entry name" value="RUNX1 translocation partner 1"/>
    <property type="match status" value="1"/>
</dbReference>
<dbReference type="Gene3D" id="6.10.250.230">
    <property type="match status" value="1"/>
</dbReference>
<feature type="domain" description="TAFH" evidence="13">
    <location>
        <begin position="85"/>
        <end position="180"/>
    </location>
</feature>
<accession>A0AAW1TU58</accession>
<evidence type="ECO:0000313" key="14">
    <source>
        <dbReference type="EMBL" id="KAK9873850.1"/>
    </source>
</evidence>
<dbReference type="PANTHER" id="PTHR10379">
    <property type="entry name" value="MTG8 ETO EIGHT TWENTY ONE PROTEIN"/>
    <property type="match status" value="1"/>
</dbReference>
<keyword evidence="8" id="KW-0539">Nucleus</keyword>
<sequence length="511" mass="56944">MSVQTLISANKEARCKTPDSPEGARQAPRSPAQSTLPSNGPPSPVNGGSNDSSTPPLSASTAISVNLENVQSQHTTLGSLPSNLTRQLVKVKRFLSTLVQFGNDIGADVGERVKSLVLNLVSSNLSIEEFHHSLQDVTNFPLRPFVLPFLRTHLPLLQREAQALARANKQSTLQYVRNHEHAVLDAAHSPSELSDIFMPNEVNIAGVKRRASESYENGYSIHHVEDYPPNKKPLTQNPFYFAHHNMILPHVQTSLSHPHLLDYSTQTIPNKIEDSNNNNNRGEEEWKNIYVMLNCILSMVEKTKRALTILQQRNNQDVTNDWFRKQDVSIDLKKAANEIMMQAVKQTEERVAEVKKRAEDAVNDVKRQAVIDLQKAVAVAEAKANELIAVERAKMEKLLSDSKKSIDENTKPHLENPENSLSPPVLTQPAPSQQNACWNCGRKAHETCSGCGIARYCGSFCQHKDWENHHQVCSKEKTLARTSSIRATTPNAIISTTNHVTQLESPPKFNK</sequence>
<keyword evidence="7" id="KW-0804">Transcription</keyword>
<dbReference type="PANTHER" id="PTHR10379:SF14">
    <property type="entry name" value="NERVY, ISOFORM D"/>
    <property type="match status" value="1"/>
</dbReference>
<dbReference type="InterPro" id="IPR037249">
    <property type="entry name" value="TAFH/NHR1_dom_sf"/>
</dbReference>
<dbReference type="PROSITE" id="PS50865">
    <property type="entry name" value="ZF_MYND_2"/>
    <property type="match status" value="1"/>
</dbReference>
<keyword evidence="2" id="KW-0678">Repressor</keyword>
<feature type="domain" description="MYND-type" evidence="12">
    <location>
        <begin position="437"/>
        <end position="473"/>
    </location>
</feature>
<evidence type="ECO:0000256" key="3">
    <source>
        <dbReference type="ARBA" id="ARBA00022723"/>
    </source>
</evidence>
<dbReference type="SMART" id="SM00549">
    <property type="entry name" value="TAFH"/>
    <property type="match status" value="1"/>
</dbReference>
<dbReference type="PROSITE" id="PS51119">
    <property type="entry name" value="TAFH"/>
    <property type="match status" value="1"/>
</dbReference>
<dbReference type="Pfam" id="PF07531">
    <property type="entry name" value="TAFH"/>
    <property type="match status" value="1"/>
</dbReference>
<reference evidence="14 15" key="1">
    <citation type="submission" date="2023-03" db="EMBL/GenBank/DDBJ databases">
        <title>Genome insight into feeding habits of ladybird beetles.</title>
        <authorList>
            <person name="Li H.-S."/>
            <person name="Huang Y.-H."/>
            <person name="Pang H."/>
        </authorList>
    </citation>
    <scope>NUCLEOTIDE SEQUENCE [LARGE SCALE GENOMIC DNA]</scope>
    <source>
        <strain evidence="14">SYSU_2023b</strain>
        <tissue evidence="14">Whole body</tissue>
    </source>
</reference>
<dbReference type="SUPFAM" id="SSF144232">
    <property type="entry name" value="HIT/MYND zinc finger-like"/>
    <property type="match status" value="1"/>
</dbReference>
<dbReference type="InterPro" id="IPR014896">
    <property type="entry name" value="NHR2"/>
</dbReference>
<dbReference type="PROSITE" id="PS01360">
    <property type="entry name" value="ZF_MYND_1"/>
    <property type="match status" value="1"/>
</dbReference>
<comment type="subcellular location">
    <subcellularLocation>
        <location evidence="1">Nucleus</location>
    </subcellularLocation>
</comment>
<feature type="region of interest" description="Disordered" evidence="11">
    <location>
        <begin position="401"/>
        <end position="428"/>
    </location>
</feature>
<evidence type="ECO:0000256" key="2">
    <source>
        <dbReference type="ARBA" id="ARBA00022491"/>
    </source>
</evidence>
<dbReference type="SUPFAM" id="SSF158553">
    <property type="entry name" value="TAFH domain-like"/>
    <property type="match status" value="1"/>
</dbReference>
<dbReference type="Pfam" id="PF08788">
    <property type="entry name" value="NHR2"/>
    <property type="match status" value="1"/>
</dbReference>
<dbReference type="Gene3D" id="1.20.120.1110">
    <property type="entry name" value="TAFH/NHR1 domain"/>
    <property type="match status" value="1"/>
</dbReference>
<dbReference type="GO" id="GO:0005634">
    <property type="term" value="C:nucleus"/>
    <property type="evidence" value="ECO:0007669"/>
    <property type="project" value="UniProtKB-SubCell"/>
</dbReference>
<comment type="caution">
    <text evidence="14">The sequence shown here is derived from an EMBL/GenBank/DDBJ whole genome shotgun (WGS) entry which is preliminary data.</text>
</comment>
<proteinExistence type="predicted"/>
<keyword evidence="15" id="KW-1185">Reference proteome</keyword>
<evidence type="ECO:0000256" key="10">
    <source>
        <dbReference type="SAM" id="Coils"/>
    </source>
</evidence>
<name>A0AAW1TU58_9CUCU</name>
<keyword evidence="3" id="KW-0479">Metal-binding</keyword>
<evidence type="ECO:0000256" key="11">
    <source>
        <dbReference type="SAM" id="MobiDB-lite"/>
    </source>
</evidence>
<feature type="region of interest" description="Disordered" evidence="11">
    <location>
        <begin position="1"/>
        <end position="59"/>
    </location>
</feature>
<dbReference type="InterPro" id="IPR013289">
    <property type="entry name" value="CBFA2T1/2/3"/>
</dbReference>
<evidence type="ECO:0000256" key="8">
    <source>
        <dbReference type="ARBA" id="ARBA00023242"/>
    </source>
</evidence>
<organism evidence="14 15">
    <name type="scientific">Henosepilachna vigintioctopunctata</name>
    <dbReference type="NCBI Taxonomy" id="420089"/>
    <lineage>
        <taxon>Eukaryota</taxon>
        <taxon>Metazoa</taxon>
        <taxon>Ecdysozoa</taxon>
        <taxon>Arthropoda</taxon>
        <taxon>Hexapoda</taxon>
        <taxon>Insecta</taxon>
        <taxon>Pterygota</taxon>
        <taxon>Neoptera</taxon>
        <taxon>Endopterygota</taxon>
        <taxon>Coleoptera</taxon>
        <taxon>Polyphaga</taxon>
        <taxon>Cucujiformia</taxon>
        <taxon>Coccinelloidea</taxon>
        <taxon>Coccinellidae</taxon>
        <taxon>Epilachninae</taxon>
        <taxon>Epilachnini</taxon>
        <taxon>Henosepilachna</taxon>
    </lineage>
</organism>
<dbReference type="EMBL" id="JARQZJ010000031">
    <property type="protein sequence ID" value="KAK9873850.1"/>
    <property type="molecule type" value="Genomic_DNA"/>
</dbReference>
<dbReference type="GO" id="GO:0003714">
    <property type="term" value="F:transcription corepressor activity"/>
    <property type="evidence" value="ECO:0007669"/>
    <property type="project" value="InterPro"/>
</dbReference>
<keyword evidence="5" id="KW-0862">Zinc</keyword>
<dbReference type="InterPro" id="IPR003894">
    <property type="entry name" value="TAFH_NHR1"/>
</dbReference>
<dbReference type="FunFam" id="6.10.140.2220:FF:000027">
    <property type="entry name" value="Eto/mtg8/nervy, putative"/>
    <property type="match status" value="1"/>
</dbReference>
<feature type="compositionally biased region" description="Basic and acidic residues" evidence="11">
    <location>
        <begin position="401"/>
        <end position="416"/>
    </location>
</feature>
<dbReference type="Gene3D" id="6.10.140.2220">
    <property type="match status" value="1"/>
</dbReference>
<evidence type="ECO:0000256" key="7">
    <source>
        <dbReference type="ARBA" id="ARBA00023163"/>
    </source>
</evidence>
<keyword evidence="4 9" id="KW-0863">Zinc-finger</keyword>
<dbReference type="Pfam" id="PF01753">
    <property type="entry name" value="zf-MYND"/>
    <property type="match status" value="1"/>
</dbReference>
<keyword evidence="6" id="KW-0805">Transcription regulation</keyword>
<feature type="coiled-coil region" evidence="10">
    <location>
        <begin position="337"/>
        <end position="364"/>
    </location>
</feature>
<keyword evidence="10" id="KW-0175">Coiled coil</keyword>
<dbReference type="AlphaFoldDB" id="A0AAW1TU58"/>
<protein>
    <submittedName>
        <fullName evidence="14">Uncharacterized protein</fullName>
    </submittedName>
</protein>
<dbReference type="PRINTS" id="PR01875">
    <property type="entry name" value="ETOFAMILY"/>
</dbReference>
<evidence type="ECO:0000259" key="12">
    <source>
        <dbReference type="PROSITE" id="PS50865"/>
    </source>
</evidence>